<keyword evidence="1" id="KW-0812">Transmembrane</keyword>
<feature type="transmembrane region" description="Helical" evidence="1">
    <location>
        <begin position="6"/>
        <end position="24"/>
    </location>
</feature>
<dbReference type="AlphaFoldDB" id="A0A3B0X7X2"/>
<gene>
    <name evidence="2" type="ORF">MNBD_GAMMA05-592</name>
</gene>
<keyword evidence="1" id="KW-0472">Membrane</keyword>
<reference evidence="2" key="1">
    <citation type="submission" date="2018-06" db="EMBL/GenBank/DDBJ databases">
        <authorList>
            <person name="Zhirakovskaya E."/>
        </authorList>
    </citation>
    <scope>NUCLEOTIDE SEQUENCE</scope>
</reference>
<evidence type="ECO:0000256" key="1">
    <source>
        <dbReference type="SAM" id="Phobius"/>
    </source>
</evidence>
<accession>A0A3B0X7X2</accession>
<protein>
    <submittedName>
        <fullName evidence="2">Uncharacterized protein</fullName>
    </submittedName>
</protein>
<evidence type="ECO:0000313" key="2">
    <source>
        <dbReference type="EMBL" id="VAW52034.1"/>
    </source>
</evidence>
<sequence length="165" mass="19060">MNRSTYITVSIIQTVIISSVFVYFSSNFNEKPNLLTSKQISTRESINFKQNITDLQFNQLLNEIYIVKTELEHIRQHIDNNRTITQSTTNIDTSIEENTIKNYTEQKDIAMEVLLQPGMTNQALIRSEAFRKLPFSGKAEITKEMVRMLEDGSLDQNYFLGLSPQ</sequence>
<keyword evidence="1" id="KW-1133">Transmembrane helix</keyword>
<proteinExistence type="predicted"/>
<name>A0A3B0X7X2_9ZZZZ</name>
<organism evidence="2">
    <name type="scientific">hydrothermal vent metagenome</name>
    <dbReference type="NCBI Taxonomy" id="652676"/>
    <lineage>
        <taxon>unclassified sequences</taxon>
        <taxon>metagenomes</taxon>
        <taxon>ecological metagenomes</taxon>
    </lineage>
</organism>
<dbReference type="EMBL" id="UOFE01000024">
    <property type="protein sequence ID" value="VAW52034.1"/>
    <property type="molecule type" value="Genomic_DNA"/>
</dbReference>